<dbReference type="RefSeq" id="WP_207127000.1">
    <property type="nucleotide sequence ID" value="NZ_BOPO01000090.1"/>
</dbReference>
<keyword evidence="4" id="KW-1185">Reference proteome</keyword>
<evidence type="ECO:0000256" key="2">
    <source>
        <dbReference type="SAM" id="Phobius"/>
    </source>
</evidence>
<accession>A0A8J4EM93</accession>
<name>A0A8J4EM93_9ACTN</name>
<evidence type="ECO:0000313" key="3">
    <source>
        <dbReference type="EMBL" id="GIL29316.1"/>
    </source>
</evidence>
<keyword evidence="2" id="KW-1133">Transmembrane helix</keyword>
<reference evidence="4" key="1">
    <citation type="journal article" date="2021" name="Int. J. Syst. Evol. Microbiol.">
        <title>Actinocatenispora comari sp. nov., an endophytic actinomycete isolated from aerial parts of Comarum salesowianum.</title>
        <authorList>
            <person name="Oyunbileg N."/>
            <person name="Iizaka Y."/>
            <person name="Hamada M."/>
            <person name="Davaapurev B.O."/>
            <person name="Fukumoto A."/>
            <person name="Tsetseg B."/>
            <person name="Kato F."/>
            <person name="Tamura T."/>
            <person name="Batkhuu J."/>
            <person name="Anzai Y."/>
        </authorList>
    </citation>
    <scope>NUCLEOTIDE SEQUENCE [LARGE SCALE GENOMIC DNA]</scope>
    <source>
        <strain evidence="4">NUM-2625</strain>
    </source>
</reference>
<proteinExistence type="predicted"/>
<feature type="region of interest" description="Disordered" evidence="1">
    <location>
        <begin position="1"/>
        <end position="51"/>
    </location>
</feature>
<feature type="compositionally biased region" description="Low complexity" evidence="1">
    <location>
        <begin position="41"/>
        <end position="51"/>
    </location>
</feature>
<organism evidence="3 4">
    <name type="scientific">Actinocatenispora comari</name>
    <dbReference type="NCBI Taxonomy" id="2807577"/>
    <lineage>
        <taxon>Bacteria</taxon>
        <taxon>Bacillati</taxon>
        <taxon>Actinomycetota</taxon>
        <taxon>Actinomycetes</taxon>
        <taxon>Micromonosporales</taxon>
        <taxon>Micromonosporaceae</taxon>
        <taxon>Actinocatenispora</taxon>
    </lineage>
</organism>
<feature type="compositionally biased region" description="Pro residues" evidence="1">
    <location>
        <begin position="1"/>
        <end position="21"/>
    </location>
</feature>
<keyword evidence="2" id="KW-0812">Transmembrane</keyword>
<dbReference type="AlphaFoldDB" id="A0A8J4EM93"/>
<gene>
    <name evidence="3" type="ORF">NUM_45700</name>
</gene>
<evidence type="ECO:0000256" key="1">
    <source>
        <dbReference type="SAM" id="MobiDB-lite"/>
    </source>
</evidence>
<comment type="caution">
    <text evidence="3">The sequence shown here is derived from an EMBL/GenBank/DDBJ whole genome shotgun (WGS) entry which is preliminary data.</text>
</comment>
<dbReference type="EMBL" id="BOPO01000090">
    <property type="protein sequence ID" value="GIL29316.1"/>
    <property type="molecule type" value="Genomic_DNA"/>
</dbReference>
<dbReference type="Proteomes" id="UP000614996">
    <property type="component" value="Unassembled WGS sequence"/>
</dbReference>
<keyword evidence="2" id="KW-0472">Membrane</keyword>
<protein>
    <submittedName>
        <fullName evidence="3">Uncharacterized protein</fullName>
    </submittedName>
</protein>
<feature type="transmembrane region" description="Helical" evidence="2">
    <location>
        <begin position="73"/>
        <end position="94"/>
    </location>
</feature>
<evidence type="ECO:0000313" key="4">
    <source>
        <dbReference type="Proteomes" id="UP000614996"/>
    </source>
</evidence>
<sequence>MSTPPDPTPPDPEAHPDPAPVEPAEAAEPEAGGPGPDGPDVDGSAVEPGGAPVAAVADAPEADAARPGRRRRAVLAGLAGVVLLAVVAGLVVGVHRWNDPTIAPTATRQDLGSLPAPGRICEVQVADQGWSVARKEGRIRYAAVLRNPCPDGAYAISVRVRLRPAPGRSAGVFGDGTDITQVQALAPGAETAITGQFVSQEHADDGWLGSVTGISVQVVAAGWIPVDRIAAAGEAYADLDAPLHTRATIGHLRVFGTTTDARGYQATARIGFELHLDHRSRQHVQYVVVVLRDRHGRILAGDLDPLVVVDEPMCDRYDEASTAALSAGRCQESDTVPLPAGTDLSRLELYWQPRIDRAAG</sequence>
<feature type="compositionally biased region" description="Low complexity" evidence="1">
    <location>
        <begin position="22"/>
        <end position="31"/>
    </location>
</feature>